<dbReference type="EMBL" id="JAJJMO010000001">
    <property type="protein sequence ID" value="MCC9070963.1"/>
    <property type="molecule type" value="Genomic_DNA"/>
</dbReference>
<dbReference type="InterPro" id="IPR022273">
    <property type="entry name" value="PRTRC_protein-E"/>
</dbReference>
<protein>
    <submittedName>
        <fullName evidence="3">PRTRC system protein E</fullName>
    </submittedName>
</protein>
<dbReference type="RefSeq" id="WP_229987614.1">
    <property type="nucleotide sequence ID" value="NZ_JAJJMO010000001.1"/>
</dbReference>
<feature type="region of interest" description="Disordered" evidence="1">
    <location>
        <begin position="166"/>
        <end position="226"/>
    </location>
</feature>
<feature type="compositionally biased region" description="Basic and acidic residues" evidence="1">
    <location>
        <begin position="100"/>
        <end position="115"/>
    </location>
</feature>
<feature type="domain" description="ParB-related ThiF-related cassette protein E" evidence="2">
    <location>
        <begin position="1"/>
        <end position="173"/>
    </location>
</feature>
<feature type="region of interest" description="Disordered" evidence="1">
    <location>
        <begin position="93"/>
        <end position="115"/>
    </location>
</feature>
<comment type="caution">
    <text evidence="3">The sequence shown here is derived from an EMBL/GenBank/DDBJ whole genome shotgun (WGS) entry which is preliminary data.</text>
</comment>
<dbReference type="NCBIfam" id="TIGR03741">
    <property type="entry name" value="PRTRC_E"/>
    <property type="match status" value="1"/>
</dbReference>
<accession>A0ABS8MQP0</accession>
<feature type="compositionally biased region" description="Acidic residues" evidence="1">
    <location>
        <begin position="193"/>
        <end position="210"/>
    </location>
</feature>
<evidence type="ECO:0000313" key="3">
    <source>
        <dbReference type="EMBL" id="MCC9070963.1"/>
    </source>
</evidence>
<keyword evidence="4" id="KW-1185">Reference proteome</keyword>
<feature type="compositionally biased region" description="Acidic residues" evidence="1">
    <location>
        <begin position="217"/>
        <end position="226"/>
    </location>
</feature>
<reference evidence="3" key="1">
    <citation type="submission" date="2021-11" db="EMBL/GenBank/DDBJ databases">
        <title>Description of novel Flavobacterium species.</title>
        <authorList>
            <person name="Saticioglu I.B."/>
            <person name="Ay H."/>
            <person name="Altun S."/>
            <person name="Duman M."/>
        </authorList>
    </citation>
    <scope>NUCLEOTIDE SEQUENCE</scope>
    <source>
        <strain evidence="3">F-65</strain>
    </source>
</reference>
<proteinExistence type="predicted"/>
<gene>
    <name evidence="3" type="ORF">LNQ49_05040</name>
</gene>
<organism evidence="3 4">
    <name type="scientific">Flavobacterium pisciphilum</name>
    <dbReference type="NCBI Taxonomy" id="2893755"/>
    <lineage>
        <taxon>Bacteria</taxon>
        <taxon>Pseudomonadati</taxon>
        <taxon>Bacteroidota</taxon>
        <taxon>Flavobacteriia</taxon>
        <taxon>Flavobacteriales</taxon>
        <taxon>Flavobacteriaceae</taxon>
        <taxon>Flavobacterium</taxon>
    </lineage>
</organism>
<dbReference type="Pfam" id="PF19556">
    <property type="entry name" value="PRTRC_E"/>
    <property type="match status" value="1"/>
</dbReference>
<sequence length="226" mass="25798">MNTNFFNQVAQLQITGDLHITIAKGAENKLIVLVMLQNENCTDSAKHSIPPLNLTGTAEELDHGFFENITTPMQTASGLMVDMEGYMKQLEATKKQSAMQKEKADSQKKETEAKDKKYTDAMAKADELEKDGKFREAWIKVPEIHEFPFKAEEIRRRKSELSAQFAPDLFGSTVEKSAPEPPREALFPHYPDEVEDPETEVEETEVEETEWEKTEYCEDDPEEQGY</sequence>
<name>A0ABS8MQP0_9FLAO</name>
<evidence type="ECO:0000259" key="2">
    <source>
        <dbReference type="Pfam" id="PF19556"/>
    </source>
</evidence>
<evidence type="ECO:0000256" key="1">
    <source>
        <dbReference type="SAM" id="MobiDB-lite"/>
    </source>
</evidence>
<evidence type="ECO:0000313" key="4">
    <source>
        <dbReference type="Proteomes" id="UP001430919"/>
    </source>
</evidence>
<dbReference type="Proteomes" id="UP001430919">
    <property type="component" value="Unassembled WGS sequence"/>
</dbReference>